<dbReference type="GO" id="GO:0003824">
    <property type="term" value="F:catalytic activity"/>
    <property type="evidence" value="ECO:0007669"/>
    <property type="project" value="InterPro"/>
</dbReference>
<feature type="transmembrane region" description="Helical" evidence="1">
    <location>
        <begin position="44"/>
        <end position="61"/>
    </location>
</feature>
<feature type="domain" description="Endonuclease/exonuclease/phosphatase" evidence="2">
    <location>
        <begin position="92"/>
        <end position="299"/>
    </location>
</feature>
<evidence type="ECO:0000313" key="3">
    <source>
        <dbReference type="EMBL" id="MPL56563.1"/>
    </source>
</evidence>
<reference evidence="3" key="1">
    <citation type="submission" date="2019-08" db="EMBL/GenBank/DDBJ databases">
        <authorList>
            <person name="Kucharzyk K."/>
            <person name="Murdoch R.W."/>
            <person name="Higgins S."/>
            <person name="Loffler F."/>
        </authorList>
    </citation>
    <scope>NUCLEOTIDE SEQUENCE</scope>
</reference>
<dbReference type="PANTHER" id="PTHR14859:SF15">
    <property type="entry name" value="ENDONUCLEASE_EXONUCLEASE_PHOSPHATASE DOMAIN-CONTAINING PROTEIN"/>
    <property type="match status" value="1"/>
</dbReference>
<dbReference type="CDD" id="cd09084">
    <property type="entry name" value="EEP-2"/>
    <property type="match status" value="1"/>
</dbReference>
<accession>A0A644SPK5</accession>
<dbReference type="GO" id="GO:0006506">
    <property type="term" value="P:GPI anchor biosynthetic process"/>
    <property type="evidence" value="ECO:0007669"/>
    <property type="project" value="TreeGrafter"/>
</dbReference>
<keyword evidence="1" id="KW-0812">Transmembrane</keyword>
<evidence type="ECO:0000256" key="1">
    <source>
        <dbReference type="SAM" id="Phobius"/>
    </source>
</evidence>
<evidence type="ECO:0000259" key="2">
    <source>
        <dbReference type="Pfam" id="PF03372"/>
    </source>
</evidence>
<name>A0A644SPK5_9ZZZZ</name>
<protein>
    <recommendedName>
        <fullName evidence="2">Endonuclease/exonuclease/phosphatase domain-containing protein</fullName>
    </recommendedName>
</protein>
<keyword evidence="1" id="KW-0472">Membrane</keyword>
<feature type="transmembrane region" description="Helical" evidence="1">
    <location>
        <begin position="12"/>
        <end position="37"/>
    </location>
</feature>
<dbReference type="InterPro" id="IPR005135">
    <property type="entry name" value="Endo/exonuclease/phosphatase"/>
</dbReference>
<organism evidence="3">
    <name type="scientific">bioreactor metagenome</name>
    <dbReference type="NCBI Taxonomy" id="1076179"/>
    <lineage>
        <taxon>unclassified sequences</taxon>
        <taxon>metagenomes</taxon>
        <taxon>ecological metagenomes</taxon>
    </lineage>
</organism>
<dbReference type="PANTHER" id="PTHR14859">
    <property type="entry name" value="CALCOFLUOR WHITE HYPERSENSITIVE PROTEIN PRECURSOR"/>
    <property type="match status" value="1"/>
</dbReference>
<dbReference type="InterPro" id="IPR036691">
    <property type="entry name" value="Endo/exonu/phosph_ase_sf"/>
</dbReference>
<dbReference type="AlphaFoldDB" id="A0A644SPK5"/>
<keyword evidence="1" id="KW-1133">Transmembrane helix</keyword>
<sequence>MLNAYIPPKVFPLLNLLSLAFPFLMIANLLLCVFWIFSWRKRAFVFLLISTLFLTPVRRWINYSEPKSEENSIKVISYNARIVGWETINPTSDFIDEQNADVILMQECGDRKIVKPKSSKYAIIDDYKIMTIYTKHPIIEKGLILENRMAGNADYADIDINGKRIRFINIYLEPYKLHEDLQETPENIDNTEKKAKTIVGKMLPIFKKHQEQVEKIAAFIKKSPYPVILAGDFNAVPNSYEYYKLSEGLQDAFLESGKGSGTSFHDYIFPLRIDYIFASKEFESNSFKVKRNLGLTSDHYPVFAEFSFKN</sequence>
<dbReference type="Gene3D" id="3.60.10.10">
    <property type="entry name" value="Endonuclease/exonuclease/phosphatase"/>
    <property type="match status" value="1"/>
</dbReference>
<dbReference type="Pfam" id="PF03372">
    <property type="entry name" value="Exo_endo_phos"/>
    <property type="match status" value="1"/>
</dbReference>
<dbReference type="InterPro" id="IPR051916">
    <property type="entry name" value="GPI-anchor_lipid_remodeler"/>
</dbReference>
<dbReference type="GO" id="GO:0016020">
    <property type="term" value="C:membrane"/>
    <property type="evidence" value="ECO:0007669"/>
    <property type="project" value="GOC"/>
</dbReference>
<dbReference type="EMBL" id="VSSQ01000003">
    <property type="protein sequence ID" value="MPL56563.1"/>
    <property type="molecule type" value="Genomic_DNA"/>
</dbReference>
<proteinExistence type="predicted"/>
<gene>
    <name evidence="3" type="ORF">SDC9_02049</name>
</gene>
<comment type="caution">
    <text evidence="3">The sequence shown here is derived from an EMBL/GenBank/DDBJ whole genome shotgun (WGS) entry which is preliminary data.</text>
</comment>
<dbReference type="SUPFAM" id="SSF56219">
    <property type="entry name" value="DNase I-like"/>
    <property type="match status" value="1"/>
</dbReference>